<feature type="domain" description="NAD-dependent epimerase/dehydratase" evidence="1">
    <location>
        <begin position="3"/>
        <end position="222"/>
    </location>
</feature>
<name>A0A919RKT8_9ACTN</name>
<proteinExistence type="predicted"/>
<dbReference type="InterPro" id="IPR036291">
    <property type="entry name" value="NAD(P)-bd_dom_sf"/>
</dbReference>
<evidence type="ECO:0000313" key="2">
    <source>
        <dbReference type="EMBL" id="GII95623.1"/>
    </source>
</evidence>
<organism evidence="2 3">
    <name type="scientific">Sinosporangium siamense</name>
    <dbReference type="NCBI Taxonomy" id="1367973"/>
    <lineage>
        <taxon>Bacteria</taxon>
        <taxon>Bacillati</taxon>
        <taxon>Actinomycetota</taxon>
        <taxon>Actinomycetes</taxon>
        <taxon>Streptosporangiales</taxon>
        <taxon>Streptosporangiaceae</taxon>
        <taxon>Sinosporangium</taxon>
    </lineage>
</organism>
<protein>
    <submittedName>
        <fullName evidence="2">NAD-dependent epimerase</fullName>
    </submittedName>
</protein>
<dbReference type="PANTHER" id="PTHR43245">
    <property type="entry name" value="BIFUNCTIONAL POLYMYXIN RESISTANCE PROTEIN ARNA"/>
    <property type="match status" value="1"/>
</dbReference>
<dbReference type="InterPro" id="IPR050177">
    <property type="entry name" value="Lipid_A_modif_metabolic_enz"/>
</dbReference>
<sequence>MRIAVTGASGFVGGAVCRAAVEAGWTVHPFGRRASPTDGPAGGHVGGHVGGAPYRSWDLLGARPRGLPRVDAVVHCAGSVTDWGPPHHIWAANVHGTRAVLAAFPGARFVHVSTASVYDPFRPTVMAREDAAPVRRYVNAYGASKARAEQLVIGRGIVLRPHAVYGKGDTTLLPRVLGAVRGRWLPAVGSGRQRISLTSVDNLVSACLLAASGPVDRGVYNVTDADPITLDEALRAILRERGVRARPYYLPARVVEPLAGVVEAVCERLGTTRPPRLTRYAVGHLAVERTLDISAARRDLGFKPEPTSFLGAADW</sequence>
<evidence type="ECO:0000259" key="1">
    <source>
        <dbReference type="Pfam" id="PF01370"/>
    </source>
</evidence>
<dbReference type="AlphaFoldDB" id="A0A919RKT8"/>
<gene>
    <name evidence="2" type="ORF">Ssi02_58540</name>
</gene>
<evidence type="ECO:0000313" key="3">
    <source>
        <dbReference type="Proteomes" id="UP000606172"/>
    </source>
</evidence>
<dbReference type="Proteomes" id="UP000606172">
    <property type="component" value="Unassembled WGS sequence"/>
</dbReference>
<dbReference type="InterPro" id="IPR001509">
    <property type="entry name" value="Epimerase_deHydtase"/>
</dbReference>
<dbReference type="SUPFAM" id="SSF51735">
    <property type="entry name" value="NAD(P)-binding Rossmann-fold domains"/>
    <property type="match status" value="1"/>
</dbReference>
<accession>A0A919RKT8</accession>
<keyword evidence="3" id="KW-1185">Reference proteome</keyword>
<dbReference type="EMBL" id="BOOW01000037">
    <property type="protein sequence ID" value="GII95623.1"/>
    <property type="molecule type" value="Genomic_DNA"/>
</dbReference>
<reference evidence="2" key="1">
    <citation type="submission" date="2021-01" db="EMBL/GenBank/DDBJ databases">
        <title>Whole genome shotgun sequence of Sinosporangium siamense NBRC 109515.</title>
        <authorList>
            <person name="Komaki H."/>
            <person name="Tamura T."/>
        </authorList>
    </citation>
    <scope>NUCLEOTIDE SEQUENCE</scope>
    <source>
        <strain evidence="2">NBRC 109515</strain>
    </source>
</reference>
<dbReference type="Gene3D" id="3.40.50.720">
    <property type="entry name" value="NAD(P)-binding Rossmann-like Domain"/>
    <property type="match status" value="1"/>
</dbReference>
<comment type="caution">
    <text evidence="2">The sequence shown here is derived from an EMBL/GenBank/DDBJ whole genome shotgun (WGS) entry which is preliminary data.</text>
</comment>
<dbReference type="Pfam" id="PF01370">
    <property type="entry name" value="Epimerase"/>
    <property type="match status" value="1"/>
</dbReference>
<dbReference type="RefSeq" id="WP_204030673.1">
    <property type="nucleotide sequence ID" value="NZ_BOOW01000037.1"/>
</dbReference>
<dbReference type="PANTHER" id="PTHR43245:SF24">
    <property type="entry name" value="DEHYDROGENASE"/>
    <property type="match status" value="1"/>
</dbReference>